<comment type="caution">
    <text evidence="1">The sequence shown here is derived from an EMBL/GenBank/DDBJ whole genome shotgun (WGS) entry which is preliminary data.</text>
</comment>
<dbReference type="EMBL" id="JALJRB010000001">
    <property type="protein sequence ID" value="MCJ8499070.1"/>
    <property type="molecule type" value="Genomic_DNA"/>
</dbReference>
<name>A0AA41R1K4_9BACT</name>
<proteinExistence type="predicted"/>
<gene>
    <name evidence="1" type="ORF">MRX98_00675</name>
</gene>
<evidence type="ECO:0000313" key="1">
    <source>
        <dbReference type="EMBL" id="MCJ8499070.1"/>
    </source>
</evidence>
<dbReference type="AlphaFoldDB" id="A0AA41R1K4"/>
<dbReference type="Proteomes" id="UP001165427">
    <property type="component" value="Unassembled WGS sequence"/>
</dbReference>
<sequence>MAHRLSLPDPGRRKPKAPWDPQQYLAAAMRERAAFLERHPQYRSLQDEIDLMLDKAGSAENRMAVLALLMEGKLLELHGHLQRLQRLCRDHLGRA</sequence>
<dbReference type="RefSeq" id="WP_246902139.1">
    <property type="nucleotide sequence ID" value="NZ_JALJRB010000001.1"/>
</dbReference>
<keyword evidence="2" id="KW-1185">Reference proteome</keyword>
<reference evidence="1" key="1">
    <citation type="submission" date="2022-04" db="EMBL/GenBank/DDBJ databases">
        <title>Desulfatitalea alkaliphila sp. nov., a novel anaerobic sulfate-reducing bacterium isolated from terrestrial mud volcano, Taman Peninsula, Russia.</title>
        <authorList>
            <person name="Khomyakova M.A."/>
            <person name="Merkel A.Y."/>
            <person name="Slobodkin A.I."/>
        </authorList>
    </citation>
    <scope>NUCLEOTIDE SEQUENCE</scope>
    <source>
        <strain evidence="1">M08but</strain>
    </source>
</reference>
<accession>A0AA41R1K4</accession>
<evidence type="ECO:0000313" key="2">
    <source>
        <dbReference type="Proteomes" id="UP001165427"/>
    </source>
</evidence>
<organism evidence="1 2">
    <name type="scientific">Desulfatitalea alkaliphila</name>
    <dbReference type="NCBI Taxonomy" id="2929485"/>
    <lineage>
        <taxon>Bacteria</taxon>
        <taxon>Pseudomonadati</taxon>
        <taxon>Thermodesulfobacteriota</taxon>
        <taxon>Desulfobacteria</taxon>
        <taxon>Desulfobacterales</taxon>
        <taxon>Desulfosarcinaceae</taxon>
        <taxon>Desulfatitalea</taxon>
    </lineage>
</organism>
<protein>
    <submittedName>
        <fullName evidence="1">Uncharacterized protein</fullName>
    </submittedName>
</protein>